<comment type="caution">
    <text evidence="2">The sequence shown here is derived from an EMBL/GenBank/DDBJ whole genome shotgun (WGS) entry which is preliminary data.</text>
</comment>
<accession>A0A8H3LNZ1</accession>
<sequence length="111" mass="11818">MRCTTCFEGFGTNITVESLDSFKETCGSYFDKASPPPSTTSTLSSSPLPPPPLPSLPPPKPTETQEQIPNQPLFCVVDQISLEPLSEHKTNLSGTEPLPAFGKIGEIGNGI</sequence>
<dbReference type="EMBL" id="BLAL01000191">
    <property type="protein sequence ID" value="GES89897.1"/>
    <property type="molecule type" value="Genomic_DNA"/>
</dbReference>
<dbReference type="AlphaFoldDB" id="A0A8H3LNZ1"/>
<feature type="region of interest" description="Disordered" evidence="1">
    <location>
        <begin position="33"/>
        <end position="70"/>
    </location>
</feature>
<dbReference type="Proteomes" id="UP000615446">
    <property type="component" value="Unassembled WGS sequence"/>
</dbReference>
<evidence type="ECO:0000313" key="2">
    <source>
        <dbReference type="EMBL" id="GES89897.1"/>
    </source>
</evidence>
<gene>
    <name evidence="2" type="ORF">RCL2_001677100</name>
</gene>
<name>A0A8H3LNZ1_9GLOM</name>
<dbReference type="OrthoDB" id="2433628at2759"/>
<protein>
    <submittedName>
        <fullName evidence="2">Uncharacterized protein</fullName>
    </submittedName>
</protein>
<evidence type="ECO:0000313" key="3">
    <source>
        <dbReference type="Proteomes" id="UP000615446"/>
    </source>
</evidence>
<evidence type="ECO:0000256" key="1">
    <source>
        <dbReference type="SAM" id="MobiDB-lite"/>
    </source>
</evidence>
<proteinExistence type="predicted"/>
<organism evidence="2 3">
    <name type="scientific">Rhizophagus clarus</name>
    <dbReference type="NCBI Taxonomy" id="94130"/>
    <lineage>
        <taxon>Eukaryota</taxon>
        <taxon>Fungi</taxon>
        <taxon>Fungi incertae sedis</taxon>
        <taxon>Mucoromycota</taxon>
        <taxon>Glomeromycotina</taxon>
        <taxon>Glomeromycetes</taxon>
        <taxon>Glomerales</taxon>
        <taxon>Glomeraceae</taxon>
        <taxon>Rhizophagus</taxon>
    </lineage>
</organism>
<feature type="region of interest" description="Disordered" evidence="1">
    <location>
        <begin position="87"/>
        <end position="111"/>
    </location>
</feature>
<feature type="compositionally biased region" description="Pro residues" evidence="1">
    <location>
        <begin position="47"/>
        <end position="61"/>
    </location>
</feature>
<reference evidence="2" key="1">
    <citation type="submission" date="2019-10" db="EMBL/GenBank/DDBJ databases">
        <title>Conservation and host-specific expression of non-tandemly repeated heterogenous ribosome RNA gene in arbuscular mycorrhizal fungi.</title>
        <authorList>
            <person name="Maeda T."/>
            <person name="Kobayashi Y."/>
            <person name="Nakagawa T."/>
            <person name="Ezawa T."/>
            <person name="Yamaguchi K."/>
            <person name="Bino T."/>
            <person name="Nishimoto Y."/>
            <person name="Shigenobu S."/>
            <person name="Kawaguchi M."/>
        </authorList>
    </citation>
    <scope>NUCLEOTIDE SEQUENCE</scope>
    <source>
        <strain evidence="2">HR1</strain>
    </source>
</reference>